<protein>
    <submittedName>
        <fullName evidence="4">Calcium-binding protein</fullName>
    </submittedName>
</protein>
<dbReference type="Proteomes" id="UP000249577">
    <property type="component" value="Unassembled WGS sequence"/>
</dbReference>
<dbReference type="AlphaFoldDB" id="A0A2W5K742"/>
<keyword evidence="2" id="KW-0964">Secreted</keyword>
<feature type="region of interest" description="Disordered" evidence="3">
    <location>
        <begin position="1"/>
        <end position="90"/>
    </location>
</feature>
<dbReference type="PROSITE" id="PS00330">
    <property type="entry name" value="HEMOLYSIN_CALCIUM"/>
    <property type="match status" value="3"/>
</dbReference>
<dbReference type="GO" id="GO:0005576">
    <property type="term" value="C:extracellular region"/>
    <property type="evidence" value="ECO:0007669"/>
    <property type="project" value="UniProtKB-SubCell"/>
</dbReference>
<evidence type="ECO:0000313" key="5">
    <source>
        <dbReference type="Proteomes" id="UP000249577"/>
    </source>
</evidence>
<sequence>MAKIDGNDRPNDLNGTSGDDVIRGFGGNDELDGRGGNDRLLGGTGNDELDGDAGNDTLVGGSGNDELDGGKGNDLLRGGSGNDEIDGGRGNDMLFGGKGADIFKFESRDGTDTIGDFKNNVDRIEFDIDGLDFNDLTIKNNADGDAVITWNDPAGSSITLTGVDASKLDQSDFIFDT</sequence>
<evidence type="ECO:0000256" key="1">
    <source>
        <dbReference type="ARBA" id="ARBA00004613"/>
    </source>
</evidence>
<organism evidence="4 5">
    <name type="scientific">Ancylobacter novellus</name>
    <name type="common">Thiobacillus novellus</name>
    <dbReference type="NCBI Taxonomy" id="921"/>
    <lineage>
        <taxon>Bacteria</taxon>
        <taxon>Pseudomonadati</taxon>
        <taxon>Pseudomonadota</taxon>
        <taxon>Alphaproteobacteria</taxon>
        <taxon>Hyphomicrobiales</taxon>
        <taxon>Xanthobacteraceae</taxon>
        <taxon>Ancylobacter</taxon>
    </lineage>
</organism>
<dbReference type="InterPro" id="IPR018511">
    <property type="entry name" value="Hemolysin-typ_Ca-bd_CS"/>
</dbReference>
<dbReference type="EMBL" id="QFPN01000012">
    <property type="protein sequence ID" value="PZQ11228.1"/>
    <property type="molecule type" value="Genomic_DNA"/>
</dbReference>
<gene>
    <name evidence="4" type="ORF">DI565_18170</name>
</gene>
<comment type="caution">
    <text evidence="4">The sequence shown here is derived from an EMBL/GenBank/DDBJ whole genome shotgun (WGS) entry which is preliminary data.</text>
</comment>
<dbReference type="GO" id="GO:0005509">
    <property type="term" value="F:calcium ion binding"/>
    <property type="evidence" value="ECO:0007669"/>
    <property type="project" value="InterPro"/>
</dbReference>
<reference evidence="4 5" key="1">
    <citation type="submission" date="2017-08" db="EMBL/GenBank/DDBJ databases">
        <title>Infants hospitalized years apart are colonized by the same room-sourced microbial strains.</title>
        <authorList>
            <person name="Brooks B."/>
            <person name="Olm M.R."/>
            <person name="Firek B.A."/>
            <person name="Baker R."/>
            <person name="Thomas B.C."/>
            <person name="Morowitz M.J."/>
            <person name="Banfield J.F."/>
        </authorList>
    </citation>
    <scope>NUCLEOTIDE SEQUENCE [LARGE SCALE GENOMIC DNA]</scope>
    <source>
        <strain evidence="4">S2_005_003_R2_43</strain>
    </source>
</reference>
<dbReference type="PRINTS" id="PR00313">
    <property type="entry name" value="CABNDNGRPT"/>
</dbReference>
<evidence type="ECO:0000256" key="2">
    <source>
        <dbReference type="ARBA" id="ARBA00022525"/>
    </source>
</evidence>
<evidence type="ECO:0000313" key="4">
    <source>
        <dbReference type="EMBL" id="PZQ11228.1"/>
    </source>
</evidence>
<evidence type="ECO:0000256" key="3">
    <source>
        <dbReference type="SAM" id="MobiDB-lite"/>
    </source>
</evidence>
<accession>A0A2W5K742</accession>
<dbReference type="Pfam" id="PF00353">
    <property type="entry name" value="HemolysinCabind"/>
    <property type="match status" value="2"/>
</dbReference>
<dbReference type="InterPro" id="IPR011049">
    <property type="entry name" value="Serralysin-like_metalloprot_C"/>
</dbReference>
<name>A0A2W5K742_ANCNO</name>
<dbReference type="PANTHER" id="PTHR38340:SF1">
    <property type="entry name" value="S-LAYER PROTEIN"/>
    <property type="match status" value="1"/>
</dbReference>
<dbReference type="InterPro" id="IPR050557">
    <property type="entry name" value="RTX_toxin/Mannuronan_C5-epim"/>
</dbReference>
<dbReference type="InterPro" id="IPR001343">
    <property type="entry name" value="Hemolysn_Ca-bd"/>
</dbReference>
<dbReference type="Gene3D" id="2.150.10.10">
    <property type="entry name" value="Serralysin-like metalloprotease, C-terminal"/>
    <property type="match status" value="2"/>
</dbReference>
<feature type="compositionally biased region" description="Basic and acidic residues" evidence="3">
    <location>
        <begin position="1"/>
        <end position="11"/>
    </location>
</feature>
<dbReference type="PANTHER" id="PTHR38340">
    <property type="entry name" value="S-LAYER PROTEIN"/>
    <property type="match status" value="1"/>
</dbReference>
<proteinExistence type="predicted"/>
<dbReference type="SUPFAM" id="SSF51120">
    <property type="entry name" value="beta-Roll"/>
    <property type="match status" value="1"/>
</dbReference>
<comment type="subcellular location">
    <subcellularLocation>
        <location evidence="1">Secreted</location>
    </subcellularLocation>
</comment>